<dbReference type="EC" id="2.4.99.28" evidence="16"/>
<dbReference type="InterPro" id="IPR023346">
    <property type="entry name" value="Lysozyme-like_dom_sf"/>
</dbReference>
<keyword evidence="12 18" id="KW-1133">Transmembrane helix</keyword>
<dbReference type="FunFam" id="1.10.3810.10:FF:000003">
    <property type="entry name" value="Penicillin-binding protein 1a"/>
    <property type="match status" value="1"/>
</dbReference>
<evidence type="ECO:0000259" key="19">
    <source>
        <dbReference type="Pfam" id="PF00905"/>
    </source>
</evidence>
<dbReference type="EMBL" id="MHSR01000013">
    <property type="protein sequence ID" value="OHA46660.1"/>
    <property type="molecule type" value="Genomic_DNA"/>
</dbReference>
<evidence type="ECO:0000256" key="13">
    <source>
        <dbReference type="ARBA" id="ARBA00023136"/>
    </source>
</evidence>
<keyword evidence="3" id="KW-1003">Cell membrane</keyword>
<keyword evidence="4" id="KW-0121">Carboxypeptidase</keyword>
<evidence type="ECO:0000256" key="3">
    <source>
        <dbReference type="ARBA" id="ARBA00022475"/>
    </source>
</evidence>
<comment type="pathway">
    <text evidence="2">Cell wall biogenesis; peptidoglycan biosynthesis.</text>
</comment>
<comment type="catalytic activity">
    <reaction evidence="17">
        <text>[GlcNAc-(1-&gt;4)-Mur2Ac(oyl-L-Ala-gamma-D-Glu-L-Lys-D-Ala-D-Ala)](n)-di-trans,octa-cis-undecaprenyl diphosphate + beta-D-GlcNAc-(1-&gt;4)-Mur2Ac(oyl-L-Ala-gamma-D-Glu-L-Lys-D-Ala-D-Ala)-di-trans,octa-cis-undecaprenyl diphosphate = [GlcNAc-(1-&gt;4)-Mur2Ac(oyl-L-Ala-gamma-D-Glu-L-Lys-D-Ala-D-Ala)](n+1)-di-trans,octa-cis-undecaprenyl diphosphate + di-trans,octa-cis-undecaprenyl diphosphate + H(+)</text>
        <dbReference type="Rhea" id="RHEA:23708"/>
        <dbReference type="Rhea" id="RHEA-COMP:9602"/>
        <dbReference type="Rhea" id="RHEA-COMP:9603"/>
        <dbReference type="ChEBI" id="CHEBI:15378"/>
        <dbReference type="ChEBI" id="CHEBI:58405"/>
        <dbReference type="ChEBI" id="CHEBI:60033"/>
        <dbReference type="ChEBI" id="CHEBI:78435"/>
        <dbReference type="EC" id="2.4.99.28"/>
    </reaction>
</comment>
<feature type="transmembrane region" description="Helical" evidence="18">
    <location>
        <begin position="21"/>
        <end position="46"/>
    </location>
</feature>
<name>A0A1G2PE89_9BACT</name>
<evidence type="ECO:0000256" key="5">
    <source>
        <dbReference type="ARBA" id="ARBA00022670"/>
    </source>
</evidence>
<evidence type="ECO:0000256" key="17">
    <source>
        <dbReference type="ARBA" id="ARBA00049902"/>
    </source>
</evidence>
<evidence type="ECO:0000256" key="1">
    <source>
        <dbReference type="ARBA" id="ARBA00004236"/>
    </source>
</evidence>
<dbReference type="GO" id="GO:0008658">
    <property type="term" value="F:penicillin binding"/>
    <property type="evidence" value="ECO:0007669"/>
    <property type="project" value="InterPro"/>
</dbReference>
<dbReference type="GO" id="GO:0005886">
    <property type="term" value="C:plasma membrane"/>
    <property type="evidence" value="ECO:0007669"/>
    <property type="project" value="UniProtKB-SubCell"/>
</dbReference>
<keyword evidence="9" id="KW-0378">Hydrolase</keyword>
<evidence type="ECO:0000256" key="2">
    <source>
        <dbReference type="ARBA" id="ARBA00004752"/>
    </source>
</evidence>
<evidence type="ECO:0000256" key="6">
    <source>
        <dbReference type="ARBA" id="ARBA00022676"/>
    </source>
</evidence>
<dbReference type="InterPro" id="IPR001460">
    <property type="entry name" value="PCN-bd_Tpept"/>
</dbReference>
<reference evidence="21 22" key="1">
    <citation type="journal article" date="2016" name="Nat. Commun.">
        <title>Thousands of microbial genomes shed light on interconnected biogeochemical processes in an aquifer system.</title>
        <authorList>
            <person name="Anantharaman K."/>
            <person name="Brown C.T."/>
            <person name="Hug L.A."/>
            <person name="Sharon I."/>
            <person name="Castelle C.J."/>
            <person name="Probst A.J."/>
            <person name="Thomas B.C."/>
            <person name="Singh A."/>
            <person name="Wilkins M.J."/>
            <person name="Karaoz U."/>
            <person name="Brodie E.L."/>
            <person name="Williams K.H."/>
            <person name="Hubbard S.S."/>
            <person name="Banfield J.F."/>
        </authorList>
    </citation>
    <scope>NUCLEOTIDE SEQUENCE [LARGE SCALE GENOMIC DNA]</scope>
</reference>
<evidence type="ECO:0000259" key="20">
    <source>
        <dbReference type="Pfam" id="PF00912"/>
    </source>
</evidence>
<evidence type="ECO:0000256" key="12">
    <source>
        <dbReference type="ARBA" id="ARBA00022989"/>
    </source>
</evidence>
<comment type="subcellular location">
    <subcellularLocation>
        <location evidence="1">Cell membrane</location>
    </subcellularLocation>
</comment>
<evidence type="ECO:0000256" key="11">
    <source>
        <dbReference type="ARBA" id="ARBA00022984"/>
    </source>
</evidence>
<dbReference type="Proteomes" id="UP000178869">
    <property type="component" value="Unassembled WGS sequence"/>
</dbReference>
<evidence type="ECO:0000256" key="15">
    <source>
        <dbReference type="ARBA" id="ARBA00023316"/>
    </source>
</evidence>
<dbReference type="NCBIfam" id="TIGR02074">
    <property type="entry name" value="PBP_1a_fam"/>
    <property type="match status" value="1"/>
</dbReference>
<dbReference type="GO" id="GO:0004180">
    <property type="term" value="F:carboxypeptidase activity"/>
    <property type="evidence" value="ECO:0007669"/>
    <property type="project" value="UniProtKB-KW"/>
</dbReference>
<keyword evidence="10" id="KW-0133">Cell shape</keyword>
<dbReference type="GO" id="GO:0006508">
    <property type="term" value="P:proteolysis"/>
    <property type="evidence" value="ECO:0007669"/>
    <property type="project" value="UniProtKB-KW"/>
</dbReference>
<keyword evidence="14" id="KW-0511">Multifunctional enzyme</keyword>
<protein>
    <recommendedName>
        <fullName evidence="16">peptidoglycan glycosyltransferase</fullName>
        <ecNumber evidence="16">2.4.99.28</ecNumber>
    </recommendedName>
</protein>
<dbReference type="Pfam" id="PF00912">
    <property type="entry name" value="Transgly"/>
    <property type="match status" value="1"/>
</dbReference>
<sequence>MRKTVYLKSSRRALLFLWRRAALLVRGSVLLLIFVLIITGGIFIWAARNLPPPEAFASRRVSESTKIYDRTGTVLLYDVHGNEKRTVVPLDQIPIFVQQAFVVTEDDQFYSHIGIDIQGIGRSFIKNLTNQDIQQGGSTITQQLIRNAILTPEKTFGRKIKEIILSFEIEARYSKDEILDFYLNQIPFGSNVYGVEAASEVYLGKKVNDLSISDSAIIAALPKAPTYYSPWGSNKERLLERRDFILKRMADKNVINRDELAVALAEKPTFLPPKNNIRAPHFVFEVREQLEKQFGKDVVEEGGLKVITSIDLNLQDIAEEIVSRNAYRNEKQWRATNAALVAIDPLSGEVLTMVGSRDYFDLAHDGNVNVTTRLRQPGSSFKPIVYASAFKRGFTPNTVLFDVSTEFAASGATSYRPDNYDGAFRGPVTMRTALANSLNIPSVKTLYLAGIAESIETAKDLGITTLSDADTYGLALVLGGAEVKLLEETSAFGVFATEGMKASPAIILRIEDNRGNTLFDYKPRPVRVLDQQIARNITDILSDNQARSLVFGLSTPLILGDRPVAAKTGTTQDFRDGWTVGYTPSLVAGVWVGNNDNTPMKKGADGVVVAAPIWNDFMTKALKNKSTESFNRPDPIITGKPILDGNFVVETPVRIDRVSEKRATSATPLEFVEERLFREVHSILFWVDKNDPQDNTPKSPSDDPQYDNWETAVQNWVAANKNALGVLGPPPNDFDDTHTQERAPKISFLTPKENSSVASYQRLPVEISVDAPFGINQVLVLTDGSVVGRLFESSLGTTLKGSFYPQWKKDDITPGDFQEKEHLVTVRAFDRVGNVGETTISVYLQ</sequence>
<dbReference type="Gene3D" id="2.60.40.10">
    <property type="entry name" value="Immunoglobulins"/>
    <property type="match status" value="1"/>
</dbReference>
<evidence type="ECO:0000256" key="9">
    <source>
        <dbReference type="ARBA" id="ARBA00022801"/>
    </source>
</evidence>
<dbReference type="InterPro" id="IPR013783">
    <property type="entry name" value="Ig-like_fold"/>
</dbReference>
<dbReference type="InterPro" id="IPR036950">
    <property type="entry name" value="PBP_transglycosylase"/>
</dbReference>
<evidence type="ECO:0000256" key="10">
    <source>
        <dbReference type="ARBA" id="ARBA00022960"/>
    </source>
</evidence>
<organism evidence="21 22">
    <name type="scientific">Candidatus Terrybacteria bacterium RIFCSPHIGHO2_01_FULL_43_35</name>
    <dbReference type="NCBI Taxonomy" id="1802361"/>
    <lineage>
        <taxon>Bacteria</taxon>
        <taxon>Candidatus Terryibacteriota</taxon>
    </lineage>
</organism>
<dbReference type="Pfam" id="PF00905">
    <property type="entry name" value="Transpeptidase"/>
    <property type="match status" value="1"/>
</dbReference>
<dbReference type="SUPFAM" id="SSF53955">
    <property type="entry name" value="Lysozyme-like"/>
    <property type="match status" value="1"/>
</dbReference>
<dbReference type="GO" id="GO:0008955">
    <property type="term" value="F:peptidoglycan glycosyltransferase activity"/>
    <property type="evidence" value="ECO:0007669"/>
    <property type="project" value="UniProtKB-EC"/>
</dbReference>
<dbReference type="GO" id="GO:0030288">
    <property type="term" value="C:outer membrane-bounded periplasmic space"/>
    <property type="evidence" value="ECO:0007669"/>
    <property type="project" value="TreeGrafter"/>
</dbReference>
<keyword evidence="15" id="KW-0961">Cell wall biogenesis/degradation</keyword>
<evidence type="ECO:0000313" key="22">
    <source>
        <dbReference type="Proteomes" id="UP000178869"/>
    </source>
</evidence>
<keyword evidence="8 18" id="KW-0812">Transmembrane</keyword>
<dbReference type="GO" id="GO:0008360">
    <property type="term" value="P:regulation of cell shape"/>
    <property type="evidence" value="ECO:0007669"/>
    <property type="project" value="UniProtKB-KW"/>
</dbReference>
<dbReference type="Gene3D" id="1.10.3810.10">
    <property type="entry name" value="Biosynthetic peptidoglycan transglycosylase-like"/>
    <property type="match status" value="1"/>
</dbReference>
<dbReference type="GO" id="GO:0071555">
    <property type="term" value="P:cell wall organization"/>
    <property type="evidence" value="ECO:0007669"/>
    <property type="project" value="UniProtKB-KW"/>
</dbReference>
<keyword evidence="6" id="KW-0328">Glycosyltransferase</keyword>
<evidence type="ECO:0000256" key="18">
    <source>
        <dbReference type="SAM" id="Phobius"/>
    </source>
</evidence>
<evidence type="ECO:0000256" key="7">
    <source>
        <dbReference type="ARBA" id="ARBA00022679"/>
    </source>
</evidence>
<dbReference type="AlphaFoldDB" id="A0A1G2PE89"/>
<keyword evidence="11" id="KW-0573">Peptidoglycan synthesis</keyword>
<dbReference type="PANTHER" id="PTHR32282:SF11">
    <property type="entry name" value="PENICILLIN-BINDING PROTEIN 1B"/>
    <property type="match status" value="1"/>
</dbReference>
<dbReference type="PANTHER" id="PTHR32282">
    <property type="entry name" value="BINDING PROTEIN TRANSPEPTIDASE, PUTATIVE-RELATED"/>
    <property type="match status" value="1"/>
</dbReference>
<keyword evidence="5" id="KW-0645">Protease</keyword>
<evidence type="ECO:0000256" key="16">
    <source>
        <dbReference type="ARBA" id="ARBA00044770"/>
    </source>
</evidence>
<dbReference type="InterPro" id="IPR001264">
    <property type="entry name" value="Glyco_trans_51"/>
</dbReference>
<dbReference type="InterPro" id="IPR050396">
    <property type="entry name" value="Glycosyltr_51/Transpeptidase"/>
</dbReference>
<dbReference type="GO" id="GO:0009252">
    <property type="term" value="P:peptidoglycan biosynthetic process"/>
    <property type="evidence" value="ECO:0007669"/>
    <property type="project" value="UniProtKB-KW"/>
</dbReference>
<dbReference type="SUPFAM" id="SSF56601">
    <property type="entry name" value="beta-lactamase/transpeptidase-like"/>
    <property type="match status" value="1"/>
</dbReference>
<feature type="domain" description="Penicillin-binding protein transpeptidase" evidence="19">
    <location>
        <begin position="339"/>
        <end position="618"/>
    </location>
</feature>
<evidence type="ECO:0000256" key="14">
    <source>
        <dbReference type="ARBA" id="ARBA00023268"/>
    </source>
</evidence>
<proteinExistence type="predicted"/>
<comment type="caution">
    <text evidence="21">The sequence shown here is derived from an EMBL/GenBank/DDBJ whole genome shotgun (WGS) entry which is preliminary data.</text>
</comment>
<accession>A0A1G2PE89</accession>
<keyword evidence="13 18" id="KW-0472">Membrane</keyword>
<evidence type="ECO:0000256" key="8">
    <source>
        <dbReference type="ARBA" id="ARBA00022692"/>
    </source>
</evidence>
<evidence type="ECO:0000256" key="4">
    <source>
        <dbReference type="ARBA" id="ARBA00022645"/>
    </source>
</evidence>
<dbReference type="InterPro" id="IPR012338">
    <property type="entry name" value="Beta-lactam/transpept-like"/>
</dbReference>
<keyword evidence="7" id="KW-0808">Transferase</keyword>
<evidence type="ECO:0000313" key="21">
    <source>
        <dbReference type="EMBL" id="OHA46660.1"/>
    </source>
</evidence>
<dbReference type="Gene3D" id="3.40.710.10">
    <property type="entry name" value="DD-peptidase/beta-lactamase superfamily"/>
    <property type="match status" value="1"/>
</dbReference>
<feature type="domain" description="Glycosyl transferase family 51" evidence="20">
    <location>
        <begin position="79"/>
        <end position="249"/>
    </location>
</feature>
<gene>
    <name evidence="21" type="ORF">A2828_02030</name>
</gene>